<name>A0A0S4LGX7_9BACT</name>
<proteinExistence type="predicted"/>
<reference evidence="3" key="1">
    <citation type="submission" date="2015-10" db="EMBL/GenBank/DDBJ databases">
        <authorList>
            <person name="Luecker S."/>
            <person name="Luecker S."/>
        </authorList>
    </citation>
    <scope>NUCLEOTIDE SEQUENCE [LARGE SCALE GENOMIC DNA]</scope>
</reference>
<evidence type="ECO:0000313" key="2">
    <source>
        <dbReference type="EMBL" id="CUS35195.1"/>
    </source>
</evidence>
<keyword evidence="1" id="KW-0812">Transmembrane</keyword>
<feature type="transmembrane region" description="Helical" evidence="1">
    <location>
        <begin position="17"/>
        <end position="36"/>
    </location>
</feature>
<evidence type="ECO:0000256" key="1">
    <source>
        <dbReference type="SAM" id="Phobius"/>
    </source>
</evidence>
<sequence>MQGFCNLSQPKGAVMDMLWMFVGVMAALLVGGLVVYKKGA</sequence>
<gene>
    <name evidence="2" type="ORF">COMA2_20136</name>
</gene>
<protein>
    <submittedName>
        <fullName evidence="2">Uncharacterized protein</fullName>
    </submittedName>
</protein>
<keyword evidence="1" id="KW-0472">Membrane</keyword>
<dbReference type="Proteomes" id="UP000198736">
    <property type="component" value="Unassembled WGS sequence"/>
</dbReference>
<organism evidence="2 3">
    <name type="scientific">Candidatus Nitrospira nitrificans</name>
    <dbReference type="NCBI Taxonomy" id="1742973"/>
    <lineage>
        <taxon>Bacteria</taxon>
        <taxon>Pseudomonadati</taxon>
        <taxon>Nitrospirota</taxon>
        <taxon>Nitrospiria</taxon>
        <taxon>Nitrospirales</taxon>
        <taxon>Nitrospiraceae</taxon>
        <taxon>Nitrospira</taxon>
    </lineage>
</organism>
<dbReference type="AlphaFoldDB" id="A0A0S4LGX7"/>
<dbReference type="EMBL" id="CZPZ01000012">
    <property type="protein sequence ID" value="CUS35195.1"/>
    <property type="molecule type" value="Genomic_DNA"/>
</dbReference>
<keyword evidence="3" id="KW-1185">Reference proteome</keyword>
<dbReference type="STRING" id="1742973.COMA2_20136"/>
<evidence type="ECO:0000313" key="3">
    <source>
        <dbReference type="Proteomes" id="UP000198736"/>
    </source>
</evidence>
<keyword evidence="1" id="KW-1133">Transmembrane helix</keyword>
<accession>A0A0S4LGX7</accession>